<dbReference type="EMBL" id="LBNQ01000016">
    <property type="protein sequence ID" value="KKW68690.1"/>
    <property type="molecule type" value="Genomic_DNA"/>
</dbReference>
<dbReference type="PATRIC" id="fig|1610491.3.peg.793"/>
<comment type="caution">
    <text evidence="3">The sequence shown here is derived from an EMBL/GenBank/DDBJ whole genome shotgun (WGS) entry which is preliminary data.</text>
</comment>
<feature type="domain" description="XdhC Rossmann" evidence="2">
    <location>
        <begin position="196"/>
        <end position="337"/>
    </location>
</feature>
<dbReference type="PANTHER" id="PTHR30388">
    <property type="entry name" value="ALDEHYDE OXIDOREDUCTASE MOLYBDENUM COFACTOR ASSEMBLY PROTEIN"/>
    <property type="match status" value="1"/>
</dbReference>
<evidence type="ECO:0000313" key="4">
    <source>
        <dbReference type="Proteomes" id="UP000050580"/>
    </source>
</evidence>
<dbReference type="AlphaFoldDB" id="A0A0U1Q1R5"/>
<dbReference type="InterPro" id="IPR003777">
    <property type="entry name" value="XdhC_CoxI"/>
</dbReference>
<dbReference type="PANTHER" id="PTHR30388:SF6">
    <property type="entry name" value="XANTHINE DEHYDROGENASE SUBUNIT A-RELATED"/>
    <property type="match status" value="1"/>
</dbReference>
<dbReference type="STRING" id="1610491.AAV94_03720"/>
<evidence type="ECO:0000259" key="1">
    <source>
        <dbReference type="Pfam" id="PF02625"/>
    </source>
</evidence>
<sequence>MPEWLMPLHAALLRGEAAVLVTVVATRGSVPRNAGARMLVTARAVFDTIGGGHLELQAIAQARDCLAEYGAGHSAQWRVQRYALGASLGQCCGGAVELLFECVDSADLPWVQHSIRLGQGAAGQTLVRLGRYTQAGRELLCGTTLEQRRVASCSAEQRHPAHEAPEALQLAWGSEDKAGTDYWLEEHFVPQVQAVALFGAGHVGRAIVRAAQGLPLQVHWFDERADQFPSQWPGNVVPHPSDDVVAEVKALPAGAAYLILTHNHALDFALTRAVLDRGDFAFLGLIGSATKRRSFEQRLRTRGYTQAQLQRLVCPLGISGVTAKQPAVIAIAILAQLLQLPGLSASA</sequence>
<evidence type="ECO:0000259" key="2">
    <source>
        <dbReference type="Pfam" id="PF13478"/>
    </source>
</evidence>
<dbReference type="Gene3D" id="3.40.50.720">
    <property type="entry name" value="NAD(P)-binding Rossmann-like Domain"/>
    <property type="match status" value="1"/>
</dbReference>
<evidence type="ECO:0008006" key="5">
    <source>
        <dbReference type="Google" id="ProtNLM"/>
    </source>
</evidence>
<accession>A0A0U1Q1R5</accession>
<gene>
    <name evidence="3" type="ORF">AAV94_03720</name>
</gene>
<protein>
    <recommendedName>
        <fullName evidence="5">Xanthine dehydrogenase accessory protein XdhC</fullName>
    </recommendedName>
</protein>
<dbReference type="RefSeq" id="WP_046741037.1">
    <property type="nucleotide sequence ID" value="NZ_LBNQ01000016.1"/>
</dbReference>
<evidence type="ECO:0000313" key="3">
    <source>
        <dbReference type="EMBL" id="KKW68690.1"/>
    </source>
</evidence>
<organism evidence="3 4">
    <name type="scientific">Lampropedia cohaerens</name>
    <dbReference type="NCBI Taxonomy" id="1610491"/>
    <lineage>
        <taxon>Bacteria</taxon>
        <taxon>Pseudomonadati</taxon>
        <taxon>Pseudomonadota</taxon>
        <taxon>Betaproteobacteria</taxon>
        <taxon>Burkholderiales</taxon>
        <taxon>Comamonadaceae</taxon>
        <taxon>Lampropedia</taxon>
    </lineage>
</organism>
<reference evidence="3 4" key="1">
    <citation type="submission" date="2015-05" db="EMBL/GenBank/DDBJ databases">
        <title>Draft genome sequence of Lampropedia sp. CT6, isolated from the microbial mat of a hot water spring, located at Manikaran, India.</title>
        <authorList>
            <person name="Tripathi C."/>
            <person name="Rani P."/>
            <person name="Mahato N.K."/>
            <person name="Lal R."/>
        </authorList>
    </citation>
    <scope>NUCLEOTIDE SEQUENCE [LARGE SCALE GENOMIC DNA]</scope>
    <source>
        <strain evidence="3 4">CT6</strain>
    </source>
</reference>
<dbReference type="Proteomes" id="UP000050580">
    <property type="component" value="Unassembled WGS sequence"/>
</dbReference>
<proteinExistence type="predicted"/>
<dbReference type="InterPro" id="IPR027051">
    <property type="entry name" value="XdhC_Rossmann_dom"/>
</dbReference>
<dbReference type="InterPro" id="IPR014308">
    <property type="entry name" value="Xanthine_DH_XdhC"/>
</dbReference>
<name>A0A0U1Q1R5_9BURK</name>
<dbReference type="Pfam" id="PF02625">
    <property type="entry name" value="XdhC_CoxI"/>
    <property type="match status" value="1"/>
</dbReference>
<dbReference type="NCBIfam" id="TIGR02964">
    <property type="entry name" value="xanthine_xdhC"/>
    <property type="match status" value="1"/>
</dbReference>
<dbReference type="InterPro" id="IPR052698">
    <property type="entry name" value="MoCofactor_Util/Proc"/>
</dbReference>
<keyword evidence="4" id="KW-1185">Reference proteome</keyword>
<dbReference type="Pfam" id="PF13478">
    <property type="entry name" value="XdhC_C"/>
    <property type="match status" value="1"/>
</dbReference>
<feature type="domain" description="XdhC- CoxI" evidence="1">
    <location>
        <begin position="13"/>
        <end position="70"/>
    </location>
</feature>